<dbReference type="Proteomes" id="UP001596415">
    <property type="component" value="Unassembled WGS sequence"/>
</dbReference>
<name>A0ABW2MT90_9FLAO</name>
<accession>A0ABW2MT90</accession>
<keyword evidence="2" id="KW-1185">Reference proteome</keyword>
<gene>
    <name evidence="1" type="ORF">ACFQO1_03675</name>
</gene>
<protein>
    <submittedName>
        <fullName evidence="1">Uncharacterized protein</fullName>
    </submittedName>
</protein>
<comment type="caution">
    <text evidence="1">The sequence shown here is derived from an EMBL/GenBank/DDBJ whole genome shotgun (WGS) entry which is preliminary data.</text>
</comment>
<dbReference type="RefSeq" id="WP_380216619.1">
    <property type="nucleotide sequence ID" value="NZ_JBHTBN010000001.1"/>
</dbReference>
<evidence type="ECO:0000313" key="1">
    <source>
        <dbReference type="EMBL" id="MFC7356775.1"/>
    </source>
</evidence>
<evidence type="ECO:0000313" key="2">
    <source>
        <dbReference type="Proteomes" id="UP001596415"/>
    </source>
</evidence>
<organism evidence="1 2">
    <name type="scientific">Jejudonia soesokkakensis</name>
    <dbReference type="NCBI Taxonomy" id="1323432"/>
    <lineage>
        <taxon>Bacteria</taxon>
        <taxon>Pseudomonadati</taxon>
        <taxon>Bacteroidota</taxon>
        <taxon>Flavobacteriia</taxon>
        <taxon>Flavobacteriales</taxon>
        <taxon>Flavobacteriaceae</taxon>
        <taxon>Jejudonia</taxon>
    </lineage>
</organism>
<reference evidence="2" key="1">
    <citation type="journal article" date="2019" name="Int. J. Syst. Evol. Microbiol.">
        <title>The Global Catalogue of Microorganisms (GCM) 10K type strain sequencing project: providing services to taxonomists for standard genome sequencing and annotation.</title>
        <authorList>
            <consortium name="The Broad Institute Genomics Platform"/>
            <consortium name="The Broad Institute Genome Sequencing Center for Infectious Disease"/>
            <person name="Wu L."/>
            <person name="Ma J."/>
        </authorList>
    </citation>
    <scope>NUCLEOTIDE SEQUENCE [LARGE SCALE GENOMIC DNA]</scope>
    <source>
        <strain evidence="2">CGMCC 1.16306</strain>
    </source>
</reference>
<dbReference type="EMBL" id="JBHTBN010000001">
    <property type="protein sequence ID" value="MFC7356775.1"/>
    <property type="molecule type" value="Genomic_DNA"/>
</dbReference>
<sequence length="49" mass="5778">MKTNKKQTIDFTNIPLDSSLGHLAYGDQAFKAWRELKNKQREIENNEQK</sequence>
<proteinExistence type="predicted"/>